<comment type="similarity">
    <text evidence="1">Belongs to the proteasome subunit p55 family.</text>
</comment>
<dbReference type="InterPro" id="IPR040896">
    <property type="entry name" value="RPN5_C"/>
</dbReference>
<evidence type="ECO:0000259" key="3">
    <source>
        <dbReference type="SMART" id="SM00088"/>
    </source>
</evidence>
<evidence type="ECO:0000313" key="4">
    <source>
        <dbReference type="Proteomes" id="UP000887563"/>
    </source>
</evidence>
<sequence length="625" mass="72205">MPLKEVEPIKVPVGEKPSKINEMNDVFAQISNFGDGRLSKMEVDYSADTDKAIVEADKKQKDGSTREAIELLQQLEKKSRLDCDTKSNERIVRHMVKLAFDAKQWDLLNETVKALSKKRALIKMNMTYMCFSGTANLAGTGTEILTGTETKKSRNFRPTGTGTSGKALVLTYLIRDCIEMIEKLPNESTKERFIETLRAVTAGKIYVEVERARLTKRVVNKLEAEGKLDEACEMIMEMQVETYGSMEITEKIRDCIEMIEKLPNESTKERFIETLRAVTAGKIYVEVERARLTKRVVNKLEAEGKLDEACEMIMEMQVETYGSMEITEKVKFLLHQMRLSIQKEQYTRATIISRKISDKFFDREGDEIELMKLEFYKYMIQIGLNDESYLDVCKHFLSIFKTPKSAEDPHTHLELLKCIVFYLLLSPHDCEKWDLLQRIKGMRELEKLPQHKELLKLFIRQELIFWKETIEGEYSQILFGEKATDEKMAVDGVASLMPNLEVFPMSKPEGIKRKERLHDCVGEHNVRMISKYYTRISFQQMAKLLEFNIEQMETFVCKLIVEGVIPDAKIHRPSQIIYLSPKLSTVEILDQWGSNIHKLTSTINKVAHLIVKEEMVHGMEITQKA</sequence>
<dbReference type="Pfam" id="PF18098">
    <property type="entry name" value="RPN5_C"/>
    <property type="match status" value="1"/>
</dbReference>
<dbReference type="WBParaSite" id="Minc3s01083g20547">
    <property type="protein sequence ID" value="Minc3s01083g20547"/>
    <property type="gene ID" value="Minc3s01083g20547"/>
</dbReference>
<dbReference type="Gene3D" id="1.10.10.10">
    <property type="entry name" value="Winged helix-like DNA-binding domain superfamily/Winged helix DNA-binding domain"/>
    <property type="match status" value="1"/>
</dbReference>
<evidence type="ECO:0000256" key="2">
    <source>
        <dbReference type="ARBA" id="ARBA00022942"/>
    </source>
</evidence>
<dbReference type="GO" id="GO:0005737">
    <property type="term" value="C:cytoplasm"/>
    <property type="evidence" value="ECO:0007669"/>
    <property type="project" value="TreeGrafter"/>
</dbReference>
<organism evidence="4 5">
    <name type="scientific">Meloidogyne incognita</name>
    <name type="common">Southern root-knot nematode worm</name>
    <name type="synonym">Oxyuris incognita</name>
    <dbReference type="NCBI Taxonomy" id="6306"/>
    <lineage>
        <taxon>Eukaryota</taxon>
        <taxon>Metazoa</taxon>
        <taxon>Ecdysozoa</taxon>
        <taxon>Nematoda</taxon>
        <taxon>Chromadorea</taxon>
        <taxon>Rhabditida</taxon>
        <taxon>Tylenchina</taxon>
        <taxon>Tylenchomorpha</taxon>
        <taxon>Tylenchoidea</taxon>
        <taxon>Meloidogynidae</taxon>
        <taxon>Meloidogyninae</taxon>
        <taxon>Meloidogyne</taxon>
        <taxon>Meloidogyne incognita group</taxon>
    </lineage>
</organism>
<dbReference type="SMART" id="SM00088">
    <property type="entry name" value="PINT"/>
    <property type="match status" value="1"/>
</dbReference>
<dbReference type="Pfam" id="PF01399">
    <property type="entry name" value="PCI"/>
    <property type="match status" value="1"/>
</dbReference>
<keyword evidence="2" id="KW-0647">Proteasome</keyword>
<name>A0A914M245_MELIC</name>
<dbReference type="InterPro" id="IPR054559">
    <property type="entry name" value="PSMD12-CSN4-like_N"/>
</dbReference>
<dbReference type="SUPFAM" id="SSF46785">
    <property type="entry name" value="Winged helix' DNA-binding domain"/>
    <property type="match status" value="1"/>
</dbReference>
<dbReference type="InterPro" id="IPR036388">
    <property type="entry name" value="WH-like_DNA-bd_sf"/>
</dbReference>
<dbReference type="InterPro" id="IPR000717">
    <property type="entry name" value="PCI_dom"/>
</dbReference>
<dbReference type="Pfam" id="PF22241">
    <property type="entry name" value="PSMD12-CSN4_N"/>
    <property type="match status" value="2"/>
</dbReference>
<dbReference type="InterPro" id="IPR040134">
    <property type="entry name" value="PSMD12/CSN4"/>
</dbReference>
<dbReference type="GO" id="GO:0008541">
    <property type="term" value="C:proteasome regulatory particle, lid subcomplex"/>
    <property type="evidence" value="ECO:0007669"/>
    <property type="project" value="TreeGrafter"/>
</dbReference>
<protein>
    <submittedName>
        <fullName evidence="5">PCI domain-containing protein</fullName>
    </submittedName>
</protein>
<reference evidence="5" key="1">
    <citation type="submission" date="2022-11" db="UniProtKB">
        <authorList>
            <consortium name="WormBaseParasite"/>
        </authorList>
    </citation>
    <scope>IDENTIFICATION</scope>
</reference>
<dbReference type="PANTHER" id="PTHR10855:SF1">
    <property type="entry name" value="26S PROTEASOME NON-ATPASE REGULATORY SUBUNIT 12"/>
    <property type="match status" value="1"/>
</dbReference>
<accession>A0A914M245</accession>
<dbReference type="PANTHER" id="PTHR10855">
    <property type="entry name" value="26S PROTEASOME NON-ATPASE REGULATORY SUBUNIT 12/COP9 SIGNALOSOME COMPLEX SUBUNIT 4"/>
    <property type="match status" value="1"/>
</dbReference>
<proteinExistence type="inferred from homology"/>
<evidence type="ECO:0000256" key="1">
    <source>
        <dbReference type="ARBA" id="ARBA00006397"/>
    </source>
</evidence>
<feature type="domain" description="PCI" evidence="3">
    <location>
        <begin position="512"/>
        <end position="599"/>
    </location>
</feature>
<dbReference type="Proteomes" id="UP000887563">
    <property type="component" value="Unplaced"/>
</dbReference>
<keyword evidence="4" id="KW-1185">Reference proteome</keyword>
<evidence type="ECO:0000313" key="5">
    <source>
        <dbReference type="WBParaSite" id="Minc3s01083g20547"/>
    </source>
</evidence>
<dbReference type="InterPro" id="IPR036390">
    <property type="entry name" value="WH_DNA-bd_sf"/>
</dbReference>
<dbReference type="AlphaFoldDB" id="A0A914M245"/>